<keyword evidence="1" id="KW-0812">Transmembrane</keyword>
<feature type="transmembrane region" description="Helical" evidence="1">
    <location>
        <begin position="122"/>
        <end position="143"/>
    </location>
</feature>
<dbReference type="EMBL" id="EAAA01001334">
    <property type="status" value="NOT_ANNOTATED_CDS"/>
    <property type="molecule type" value="Genomic_DNA"/>
</dbReference>
<dbReference type="EMBL" id="EAAA01001335">
    <property type="status" value="NOT_ANNOTATED_CDS"/>
    <property type="molecule type" value="Genomic_DNA"/>
</dbReference>
<reference evidence="2" key="4">
    <citation type="submission" date="2025-09" db="UniProtKB">
        <authorList>
            <consortium name="Ensembl"/>
        </authorList>
    </citation>
    <scope>IDENTIFICATION</scope>
</reference>
<name>F7AL93_CIOIN</name>
<dbReference type="InParanoid" id="F7AL93"/>
<dbReference type="Gene3D" id="1.20.1640.10">
    <property type="entry name" value="Multidrug efflux transporter AcrB transmembrane domain"/>
    <property type="match status" value="1"/>
</dbReference>
<dbReference type="SUPFAM" id="SSF82866">
    <property type="entry name" value="Multidrug efflux transporter AcrB transmembrane domain"/>
    <property type="match status" value="1"/>
</dbReference>
<organism evidence="2 3">
    <name type="scientific">Ciona intestinalis</name>
    <name type="common">Transparent sea squirt</name>
    <name type="synonym">Ascidia intestinalis</name>
    <dbReference type="NCBI Taxonomy" id="7719"/>
    <lineage>
        <taxon>Eukaryota</taxon>
        <taxon>Metazoa</taxon>
        <taxon>Chordata</taxon>
        <taxon>Tunicata</taxon>
        <taxon>Ascidiacea</taxon>
        <taxon>Phlebobranchia</taxon>
        <taxon>Cionidae</taxon>
        <taxon>Ciona</taxon>
    </lineage>
</organism>
<feature type="transmembrane region" description="Helical" evidence="1">
    <location>
        <begin position="84"/>
        <end position="110"/>
    </location>
</feature>
<reference evidence="3" key="1">
    <citation type="journal article" date="2002" name="Science">
        <title>The draft genome of Ciona intestinalis: insights into chordate and vertebrate origins.</title>
        <authorList>
            <person name="Dehal P."/>
            <person name="Satou Y."/>
            <person name="Campbell R.K."/>
            <person name="Chapman J."/>
            <person name="Degnan B."/>
            <person name="De Tomaso A."/>
            <person name="Davidson B."/>
            <person name="Di Gregorio A."/>
            <person name="Gelpke M."/>
            <person name="Goodstein D.M."/>
            <person name="Harafuji N."/>
            <person name="Hastings K.E."/>
            <person name="Ho I."/>
            <person name="Hotta K."/>
            <person name="Huang W."/>
            <person name="Kawashima T."/>
            <person name="Lemaire P."/>
            <person name="Martinez D."/>
            <person name="Meinertzhagen I.A."/>
            <person name="Necula S."/>
            <person name="Nonaka M."/>
            <person name="Putnam N."/>
            <person name="Rash S."/>
            <person name="Saiga H."/>
            <person name="Satake M."/>
            <person name="Terry A."/>
            <person name="Yamada L."/>
            <person name="Wang H.G."/>
            <person name="Awazu S."/>
            <person name="Azumi K."/>
            <person name="Boore J."/>
            <person name="Branno M."/>
            <person name="Chin-Bow S."/>
            <person name="DeSantis R."/>
            <person name="Doyle S."/>
            <person name="Francino P."/>
            <person name="Keys D.N."/>
            <person name="Haga S."/>
            <person name="Hayashi H."/>
            <person name="Hino K."/>
            <person name="Imai K.S."/>
            <person name="Inaba K."/>
            <person name="Kano S."/>
            <person name="Kobayashi K."/>
            <person name="Kobayashi M."/>
            <person name="Lee B.I."/>
            <person name="Makabe K.W."/>
            <person name="Manohar C."/>
            <person name="Matassi G."/>
            <person name="Medina M."/>
            <person name="Mochizuki Y."/>
            <person name="Mount S."/>
            <person name="Morishita T."/>
            <person name="Miura S."/>
            <person name="Nakayama A."/>
            <person name="Nishizaka S."/>
            <person name="Nomoto H."/>
            <person name="Ohta F."/>
            <person name="Oishi K."/>
            <person name="Rigoutsos I."/>
            <person name="Sano M."/>
            <person name="Sasaki A."/>
            <person name="Sasakura Y."/>
            <person name="Shoguchi E."/>
            <person name="Shin-i T."/>
            <person name="Spagnuolo A."/>
            <person name="Stainier D."/>
            <person name="Suzuki M.M."/>
            <person name="Tassy O."/>
            <person name="Takatori N."/>
            <person name="Tokuoka M."/>
            <person name="Yagi K."/>
            <person name="Yoshizaki F."/>
            <person name="Wada S."/>
            <person name="Zhang C."/>
            <person name="Hyatt P.D."/>
            <person name="Larimer F."/>
            <person name="Detter C."/>
            <person name="Doggett N."/>
            <person name="Glavina T."/>
            <person name="Hawkins T."/>
            <person name="Richardson P."/>
            <person name="Lucas S."/>
            <person name="Kohara Y."/>
            <person name="Levine M."/>
            <person name="Satoh N."/>
            <person name="Rokhsar D.S."/>
        </authorList>
    </citation>
    <scope>NUCLEOTIDE SEQUENCE [LARGE SCALE GENOMIC DNA]</scope>
</reference>
<dbReference type="PANTHER" id="PTHR45727:SF2">
    <property type="entry name" value="NPC INTRACELLULAR CHOLESTEROL TRANSPORTER 1"/>
    <property type="match status" value="1"/>
</dbReference>
<reference evidence="2" key="3">
    <citation type="submission" date="2025-08" db="UniProtKB">
        <authorList>
            <consortium name="Ensembl"/>
        </authorList>
    </citation>
    <scope>IDENTIFICATION</scope>
</reference>
<dbReference type="AlphaFoldDB" id="F7AL93"/>
<evidence type="ECO:0000256" key="1">
    <source>
        <dbReference type="SAM" id="Phobius"/>
    </source>
</evidence>
<dbReference type="Ensembl" id="ENSCINT00000008695.3">
    <property type="protein sequence ID" value="ENSCINP00000008695.3"/>
    <property type="gene ID" value="ENSCING00000004202.3"/>
</dbReference>
<dbReference type="HOGENOM" id="CLU_999617_0_0_1"/>
<dbReference type="PANTHER" id="PTHR45727">
    <property type="entry name" value="NPC INTRACELLULAR CHOLESTEROL TRANSPORTER 1"/>
    <property type="match status" value="1"/>
</dbReference>
<keyword evidence="3" id="KW-1185">Reference proteome</keyword>
<sequence>GHAAYGTSVKVIDEGKKSRVGEITATSFMAYHTLTKTSKDFIGCLRSANEIAEQISQNTTAEVFPYSVFYVFYEQYLTIVHDTIFNLGVSLIGSSVSVSTLVNVGCFLTSRCLLSISLAIKLILYFCYQVLSGITLITLVSLMNLMQAVGISVEFCAHITRAFALSQRITRVARAEEALAEIGSSVLSGITLTKFVGIVILAFSKSQIFKVFYFRMYLCVVVLGAGHGLVFLPVLLSYIGKLIINHVLYGTGPRRRKGQGKHKVLLHF</sequence>
<evidence type="ECO:0000313" key="3">
    <source>
        <dbReference type="Proteomes" id="UP000008144"/>
    </source>
</evidence>
<reference evidence="2" key="2">
    <citation type="journal article" date="2008" name="Genome Biol.">
        <title>Improved genome assembly and evidence-based global gene model set for the chordate Ciona intestinalis: new insight into intron and operon populations.</title>
        <authorList>
            <person name="Satou Y."/>
            <person name="Mineta K."/>
            <person name="Ogasawara M."/>
            <person name="Sasakura Y."/>
            <person name="Shoguchi E."/>
            <person name="Ueno K."/>
            <person name="Yamada L."/>
            <person name="Matsumoto J."/>
            <person name="Wasserscheid J."/>
            <person name="Dewar K."/>
            <person name="Wiley G.B."/>
            <person name="Macmil S.L."/>
            <person name="Roe B.A."/>
            <person name="Zeller R.W."/>
            <person name="Hastings K.E."/>
            <person name="Lemaire P."/>
            <person name="Lindquist E."/>
            <person name="Endo T."/>
            <person name="Hotta K."/>
            <person name="Inaba K."/>
        </authorList>
    </citation>
    <scope>NUCLEOTIDE SEQUENCE [LARGE SCALE GENOMIC DNA]</scope>
    <source>
        <strain evidence="2">wild type</strain>
    </source>
</reference>
<keyword evidence="1" id="KW-1133">Transmembrane helix</keyword>
<proteinExistence type="predicted"/>
<dbReference type="STRING" id="7719.ENSCINP00000008695"/>
<dbReference type="Proteomes" id="UP000008144">
    <property type="component" value="Chromosome 2"/>
</dbReference>
<accession>F7AL93</accession>
<keyword evidence="1" id="KW-0472">Membrane</keyword>
<evidence type="ECO:0000313" key="2">
    <source>
        <dbReference type="Ensembl" id="ENSCINP00000008695.3"/>
    </source>
</evidence>
<protein>
    <submittedName>
        <fullName evidence="2">Uncharacterized protein</fullName>
    </submittedName>
</protein>
<dbReference type="EMBL" id="EAAA01001333">
    <property type="status" value="NOT_ANNOTATED_CDS"/>
    <property type="molecule type" value="Genomic_DNA"/>
</dbReference>
<feature type="transmembrane region" description="Helical" evidence="1">
    <location>
        <begin position="182"/>
        <end position="204"/>
    </location>
</feature>
<feature type="transmembrane region" description="Helical" evidence="1">
    <location>
        <begin position="216"/>
        <end position="239"/>
    </location>
</feature>
<dbReference type="GeneTree" id="ENSGT00940000156182"/>
<dbReference type="OMA" id="WMYLQEI"/>